<dbReference type="AlphaFoldDB" id="A0A410WUC0"/>
<feature type="compositionally biased region" description="Polar residues" evidence="4">
    <location>
        <begin position="334"/>
        <end position="397"/>
    </location>
</feature>
<evidence type="ECO:0000313" key="5">
    <source>
        <dbReference type="EMBL" id="MCY9595089.1"/>
    </source>
</evidence>
<evidence type="ECO:0000256" key="1">
    <source>
        <dbReference type="ARBA" id="ARBA00022969"/>
    </source>
</evidence>
<feature type="compositionally biased region" description="Polar residues" evidence="4">
    <location>
        <begin position="415"/>
        <end position="424"/>
    </location>
</feature>
<dbReference type="Proteomes" id="UP001527202">
    <property type="component" value="Unassembled WGS sequence"/>
</dbReference>
<keyword evidence="8" id="KW-1185">Reference proteome</keyword>
<name>A0A410WUC0_9BACL</name>
<evidence type="ECO:0000256" key="2">
    <source>
        <dbReference type="ARBA" id="ARBA00024325"/>
    </source>
</evidence>
<keyword evidence="6" id="KW-0946">Virion</keyword>
<keyword evidence="6" id="KW-0167">Capsid protein</keyword>
<dbReference type="RefSeq" id="WP_042230891.1">
    <property type="nucleotide sequence ID" value="NZ_CP026520.1"/>
</dbReference>
<protein>
    <submittedName>
        <fullName evidence="6">Spore coat protein</fullName>
    </submittedName>
</protein>
<feature type="region of interest" description="Disordered" evidence="4">
    <location>
        <begin position="334"/>
        <end position="424"/>
    </location>
</feature>
<dbReference type="PANTHER" id="PTHR39183:SF1">
    <property type="entry name" value="SPORE COAT PROTEIN F-LIKE PROTEIN YHCQ"/>
    <property type="match status" value="1"/>
</dbReference>
<dbReference type="EMBL" id="CP026520">
    <property type="protein sequence ID" value="QAV17953.1"/>
    <property type="molecule type" value="Genomic_DNA"/>
</dbReference>
<evidence type="ECO:0000313" key="8">
    <source>
        <dbReference type="Proteomes" id="UP001527202"/>
    </source>
</evidence>
<reference evidence="6 7" key="1">
    <citation type="submission" date="2018-01" db="EMBL/GenBank/DDBJ databases">
        <title>The whole genome sequencing and assembly of Paenibacillus chitinolyticus KCCM 41400 strain.</title>
        <authorList>
            <person name="Kim J.-Y."/>
            <person name="Park M.-K."/>
            <person name="Lee Y.-J."/>
            <person name="Yi H."/>
            <person name="Bahn Y.-S."/>
            <person name="Kim J.F."/>
            <person name="Lee D.-W."/>
        </authorList>
    </citation>
    <scope>NUCLEOTIDE SEQUENCE [LARGE SCALE GENOMIC DNA]</scope>
    <source>
        <strain evidence="6 7">KCCM 41400</strain>
    </source>
</reference>
<dbReference type="Proteomes" id="UP000288943">
    <property type="component" value="Chromosome"/>
</dbReference>
<dbReference type="InterPro" id="IPR012347">
    <property type="entry name" value="Ferritin-like"/>
</dbReference>
<dbReference type="GeneID" id="95375111"/>
<gene>
    <name evidence="5" type="ORF">M5X16_04770</name>
    <name evidence="6" type="ORF">PC41400_09855</name>
</gene>
<sequence length="424" mass="45718">MPFGAHETLEVHEVLTEKINMIQHFSFYARQARHPQVKAIAEHHLQAGVQHYNELVAYTHDYSAARGHAPYGQPPFVSVQDILYGLRHPAPVSPETDGSFNDEQILSAILCCHKNSAKNQMTAALECADPNVRRMLLTAADAAADHAYEVFLFMNSQGQYQVPTLHDHTAKTYLHTFQPVRESDFGQITGNYGQGYGYAQEFGYAPDYGQNHLYGYPGAGGSQPHQQSHQPQGYQPQNHQPGAYGYNGGYNAQPDNGGYSAYGRTETGYGTHSYGSSAYRGQGQQPDAPGFAQPSSYTGGGASGYGSAYGYESAGQQALYQTQSPSYVQASNSTYQGERNYTPQTGSGTQPHSGTQQHSSTQTHSGAQQHQSGYAASAAGTRQASHAQTPVVNSQRGGQEEQTDEPDSGALTSKAGDSSSNPIQ</sequence>
<feature type="region of interest" description="Disordered" evidence="4">
    <location>
        <begin position="214"/>
        <end position="296"/>
    </location>
</feature>
<keyword evidence="1" id="KW-0749">Sporulation</keyword>
<dbReference type="KEGG" id="pchi:PC41400_09855"/>
<dbReference type="EMBL" id="JAMDMJ010000004">
    <property type="protein sequence ID" value="MCY9595089.1"/>
    <property type="molecule type" value="Genomic_DNA"/>
</dbReference>
<proteinExistence type="inferred from homology"/>
<evidence type="ECO:0000256" key="4">
    <source>
        <dbReference type="SAM" id="MobiDB-lite"/>
    </source>
</evidence>
<dbReference type="InterPro" id="IPR012851">
    <property type="entry name" value="Spore_coat_CotF-like"/>
</dbReference>
<evidence type="ECO:0000256" key="3">
    <source>
        <dbReference type="ARBA" id="ARBA00024344"/>
    </source>
</evidence>
<dbReference type="GO" id="GO:0030435">
    <property type="term" value="P:sporulation resulting in formation of a cellular spore"/>
    <property type="evidence" value="ECO:0007669"/>
    <property type="project" value="UniProtKB-KW"/>
</dbReference>
<dbReference type="PANTHER" id="PTHR39183">
    <property type="entry name" value="SPORE COAT PROTEIN F-LIKE PROTEIN YHCQ"/>
    <property type="match status" value="1"/>
</dbReference>
<evidence type="ECO:0000313" key="7">
    <source>
        <dbReference type="Proteomes" id="UP000288943"/>
    </source>
</evidence>
<evidence type="ECO:0000313" key="6">
    <source>
        <dbReference type="EMBL" id="QAV17953.1"/>
    </source>
</evidence>
<reference evidence="5 8" key="2">
    <citation type="submission" date="2022-05" db="EMBL/GenBank/DDBJ databases">
        <title>Genome Sequencing of Bee-Associated Microbes.</title>
        <authorList>
            <person name="Dunlap C."/>
        </authorList>
    </citation>
    <scope>NUCLEOTIDE SEQUENCE [LARGE SCALE GENOMIC DNA]</scope>
    <source>
        <strain evidence="5 8">NRRL B-23120</strain>
    </source>
</reference>
<accession>A0A410WUC0</accession>
<comment type="subcellular location">
    <subcellularLocation>
        <location evidence="2">Spore coat</location>
    </subcellularLocation>
</comment>
<comment type="similarity">
    <text evidence="3">Belongs to the CotF family.</text>
</comment>
<feature type="compositionally biased region" description="Low complexity" evidence="4">
    <location>
        <begin position="222"/>
        <end position="237"/>
    </location>
</feature>
<dbReference type="OrthoDB" id="2374504at2"/>
<dbReference type="Pfam" id="PF07875">
    <property type="entry name" value="Coat_F"/>
    <property type="match status" value="1"/>
</dbReference>
<organism evidence="6 7">
    <name type="scientific">Paenibacillus chitinolyticus</name>
    <dbReference type="NCBI Taxonomy" id="79263"/>
    <lineage>
        <taxon>Bacteria</taxon>
        <taxon>Bacillati</taxon>
        <taxon>Bacillota</taxon>
        <taxon>Bacilli</taxon>
        <taxon>Bacillales</taxon>
        <taxon>Paenibacillaceae</taxon>
        <taxon>Paenibacillus</taxon>
    </lineage>
</organism>
<dbReference type="Gene3D" id="1.20.1260.10">
    <property type="match status" value="1"/>
</dbReference>